<evidence type="ECO:0000256" key="1">
    <source>
        <dbReference type="ARBA" id="ARBA00010646"/>
    </source>
</evidence>
<accession>A0ABY7AFC8</accession>
<dbReference type="CDD" id="cd06414">
    <property type="entry name" value="GH25_LytC-like"/>
    <property type="match status" value="1"/>
</dbReference>
<dbReference type="EMBL" id="CP113524">
    <property type="protein sequence ID" value="WAJ24539.1"/>
    <property type="molecule type" value="Genomic_DNA"/>
</dbReference>
<dbReference type="InterPro" id="IPR002053">
    <property type="entry name" value="Glyco_hydro_25"/>
</dbReference>
<dbReference type="InterPro" id="IPR017853">
    <property type="entry name" value="GH"/>
</dbReference>
<dbReference type="SUPFAM" id="SSF51445">
    <property type="entry name" value="(Trans)glycosidases"/>
    <property type="match status" value="1"/>
</dbReference>
<evidence type="ECO:0000256" key="3">
    <source>
        <dbReference type="PROSITE-ProRule" id="PRU00591"/>
    </source>
</evidence>
<feature type="repeat" description="Cell wall-binding" evidence="3">
    <location>
        <begin position="431"/>
        <end position="450"/>
    </location>
</feature>
<feature type="chain" id="PRO_5045583491" evidence="5">
    <location>
        <begin position="28"/>
        <end position="606"/>
    </location>
</feature>
<protein>
    <submittedName>
        <fullName evidence="6">GH25 family lysozyme</fullName>
    </submittedName>
</protein>
<keyword evidence="7" id="KW-1185">Reference proteome</keyword>
<gene>
    <name evidence="6" type="ORF">OW255_03160</name>
</gene>
<feature type="repeat" description="Cell wall-binding" evidence="3">
    <location>
        <begin position="371"/>
        <end position="390"/>
    </location>
</feature>
<organism evidence="6 7">
    <name type="scientific">Lacrimispora xylanolytica</name>
    <dbReference type="NCBI Taxonomy" id="29375"/>
    <lineage>
        <taxon>Bacteria</taxon>
        <taxon>Bacillati</taxon>
        <taxon>Bacillota</taxon>
        <taxon>Clostridia</taxon>
        <taxon>Lachnospirales</taxon>
        <taxon>Lachnospiraceae</taxon>
        <taxon>Lacrimispora</taxon>
    </lineage>
</organism>
<evidence type="ECO:0000313" key="6">
    <source>
        <dbReference type="EMBL" id="WAJ24539.1"/>
    </source>
</evidence>
<dbReference type="PROSITE" id="PS51904">
    <property type="entry name" value="GLYCOSYL_HYDROL_F25_2"/>
    <property type="match status" value="1"/>
</dbReference>
<dbReference type="Pfam" id="PF01183">
    <property type="entry name" value="Glyco_hydro_25"/>
    <property type="match status" value="1"/>
</dbReference>
<feature type="signal peptide" evidence="5">
    <location>
        <begin position="1"/>
        <end position="27"/>
    </location>
</feature>
<feature type="region of interest" description="Disordered" evidence="4">
    <location>
        <begin position="554"/>
        <end position="606"/>
    </location>
</feature>
<dbReference type="Pfam" id="PF01473">
    <property type="entry name" value="Choline_bind_1"/>
    <property type="match status" value="3"/>
</dbReference>
<dbReference type="Gene3D" id="2.10.270.20">
    <property type="match status" value="1"/>
</dbReference>
<dbReference type="PANTHER" id="PTHR34135">
    <property type="entry name" value="LYSOZYME"/>
    <property type="match status" value="1"/>
</dbReference>
<feature type="repeat" description="Cell wall-binding" evidence="3">
    <location>
        <begin position="451"/>
        <end position="470"/>
    </location>
</feature>
<proteinExistence type="inferred from homology"/>
<dbReference type="Gene3D" id="3.20.20.80">
    <property type="entry name" value="Glycosidases"/>
    <property type="match status" value="1"/>
</dbReference>
<feature type="compositionally biased region" description="Low complexity" evidence="4">
    <location>
        <begin position="554"/>
        <end position="594"/>
    </location>
</feature>
<dbReference type="RefSeq" id="WP_268115611.1">
    <property type="nucleotide sequence ID" value="NZ_CP113524.1"/>
</dbReference>
<feature type="repeat" description="Cell wall-binding" evidence="3">
    <location>
        <begin position="310"/>
        <end position="329"/>
    </location>
</feature>
<dbReference type="Pfam" id="PF19127">
    <property type="entry name" value="Choline_bind_3"/>
    <property type="match status" value="4"/>
</dbReference>
<feature type="repeat" description="Cell wall-binding" evidence="3">
    <location>
        <begin position="391"/>
        <end position="410"/>
    </location>
</feature>
<reference evidence="6" key="1">
    <citation type="submission" date="2022-11" db="EMBL/GenBank/DDBJ databases">
        <title>Lacrimispora xylanolytica sy1, complete genome.</title>
        <authorList>
            <person name="Choi S."/>
        </authorList>
    </citation>
    <scope>NUCLEOTIDE SEQUENCE</scope>
    <source>
        <strain evidence="6">Sy1</strain>
    </source>
</reference>
<keyword evidence="2" id="KW-0677">Repeat</keyword>
<feature type="repeat" description="Cell wall-binding" evidence="3">
    <location>
        <begin position="330"/>
        <end position="349"/>
    </location>
</feature>
<dbReference type="PROSITE" id="PS51170">
    <property type="entry name" value="CW"/>
    <property type="match status" value="7"/>
</dbReference>
<name>A0ABY7AFC8_9FIRM</name>
<sequence>MRHKKIVIRFAAATLCAFMGISTGFYPAMNSWAAAGYERVNGSYQMRDGTVLDRVIARGIDVSRWQGNVDWTAVAANDVSFVMLGTRSKGVIDPNFHTNIRGASAAGIKVGAYIYSLATTPDMAREEADFVLNLVKDYPVNFPIAFDAEDSATLGSLPPTQVSEIINAFCDRIQEAGYYPIVYANDYWLTNKIDLSKMKRDVWVARYEAQHKYPDPIMWQVTSTGSIQGINGNVDIDFLYKDLTPKLPGNLWRTIGGKTYYYQNYAMQKDSWINDGTGWFYMNGEGLASTGWLEKDGQKYYLDESNGRMNTGWKQLSDRWYFFNGSGAMNTGWLTDNGSRYYLNNDGTMASGWSTIDGKKYYLNDSSGQMVTGWKNHDGKWYHLQDDGVMSTGWKDINGKRYHLNNDGVMATGWFTEGDSKYYLGDSGAVTTGWSKLDDTWYYFNQGGSMASGWTNVDNTWYYLSKEGKMQTGWLDDRGTKYYLSTSSGKMTVGWRQVDGAWYYFNEGGGMATGMAQINGKQYYLNPSDGKMAVSTNINVNGVSYTVDSNGVCTVTPQETQGTPTQETQAQTNQPGNGNTQETQAETTAPAQGTSKEVGPGVGLSK</sequence>
<dbReference type="Proteomes" id="UP001163115">
    <property type="component" value="Chromosome"/>
</dbReference>
<keyword evidence="5" id="KW-0732">Signal</keyword>
<dbReference type="PANTHER" id="PTHR34135:SF2">
    <property type="entry name" value="LYSOZYME"/>
    <property type="match status" value="1"/>
</dbReference>
<evidence type="ECO:0000256" key="4">
    <source>
        <dbReference type="SAM" id="MobiDB-lite"/>
    </source>
</evidence>
<feature type="repeat" description="Cell wall-binding" evidence="3">
    <location>
        <begin position="492"/>
        <end position="511"/>
    </location>
</feature>
<dbReference type="InterPro" id="IPR018337">
    <property type="entry name" value="Cell_wall/Cho-bd_repeat"/>
</dbReference>
<comment type="similarity">
    <text evidence="1">Belongs to the glycosyl hydrolase 25 family.</text>
</comment>
<dbReference type="Gene3D" id="2.10.270.10">
    <property type="entry name" value="Cholin Binding"/>
    <property type="match status" value="4"/>
</dbReference>
<evidence type="ECO:0000256" key="2">
    <source>
        <dbReference type="ARBA" id="ARBA00022737"/>
    </source>
</evidence>
<evidence type="ECO:0000313" key="7">
    <source>
        <dbReference type="Proteomes" id="UP001163115"/>
    </source>
</evidence>
<dbReference type="SUPFAM" id="SSF69360">
    <property type="entry name" value="Cell wall binding repeat"/>
    <property type="match status" value="3"/>
</dbReference>
<evidence type="ECO:0000256" key="5">
    <source>
        <dbReference type="SAM" id="SignalP"/>
    </source>
</evidence>